<dbReference type="SMART" id="SM00260">
    <property type="entry name" value="CheW"/>
    <property type="match status" value="1"/>
</dbReference>
<dbReference type="Gene3D" id="2.40.50.180">
    <property type="entry name" value="CheA-289, Domain 4"/>
    <property type="match status" value="1"/>
</dbReference>
<dbReference type="PANTHER" id="PTHR22617">
    <property type="entry name" value="CHEMOTAXIS SENSOR HISTIDINE KINASE-RELATED"/>
    <property type="match status" value="1"/>
</dbReference>
<dbReference type="OrthoDB" id="9794382at2"/>
<proteinExistence type="predicted"/>
<evidence type="ECO:0000259" key="1">
    <source>
        <dbReference type="PROSITE" id="PS50851"/>
    </source>
</evidence>
<dbReference type="SUPFAM" id="SSF50341">
    <property type="entry name" value="CheW-like"/>
    <property type="match status" value="1"/>
</dbReference>
<name>A0A4P2VJQ7_FLUSA</name>
<dbReference type="PANTHER" id="PTHR22617:SF23">
    <property type="entry name" value="CHEMOTAXIS PROTEIN CHEW"/>
    <property type="match status" value="1"/>
</dbReference>
<protein>
    <submittedName>
        <fullName evidence="2">Chemotaxis protein CheW</fullName>
    </submittedName>
</protein>
<dbReference type="GO" id="GO:0005829">
    <property type="term" value="C:cytosol"/>
    <property type="evidence" value="ECO:0007669"/>
    <property type="project" value="TreeGrafter"/>
</dbReference>
<dbReference type="GO" id="GO:0007165">
    <property type="term" value="P:signal transduction"/>
    <property type="evidence" value="ECO:0007669"/>
    <property type="project" value="InterPro"/>
</dbReference>
<dbReference type="InterPro" id="IPR036061">
    <property type="entry name" value="CheW-like_dom_sf"/>
</dbReference>
<reference evidence="2 3" key="1">
    <citation type="submission" date="2018-12" db="EMBL/GenBank/DDBJ databases">
        <title>Rubrispira sanarue gen. nov., sp., nov., a member of the order Silvanigrellales, isolated from a brackish lake in Hamamatsu Japan.</title>
        <authorList>
            <person name="Maejima Y."/>
            <person name="Iino T."/>
            <person name="Muraguchi Y."/>
            <person name="Fukuda K."/>
            <person name="Nojiri H."/>
            <person name="Ohkuma M."/>
            <person name="Moriuchi R."/>
            <person name="Dohra H."/>
            <person name="Kimbara K."/>
            <person name="Shintani M."/>
        </authorList>
    </citation>
    <scope>NUCLEOTIDE SEQUENCE [LARGE SCALE GENOMIC DNA]</scope>
    <source>
        <strain evidence="2 3">RF1110005</strain>
    </source>
</reference>
<dbReference type="PROSITE" id="PS50851">
    <property type="entry name" value="CHEW"/>
    <property type="match status" value="1"/>
</dbReference>
<feature type="domain" description="CheW-like" evidence="1">
    <location>
        <begin position="10"/>
        <end position="150"/>
    </location>
</feature>
<dbReference type="Gene3D" id="2.30.30.40">
    <property type="entry name" value="SH3 Domains"/>
    <property type="match status" value="1"/>
</dbReference>
<dbReference type="InterPro" id="IPR039315">
    <property type="entry name" value="CheW"/>
</dbReference>
<sequence length="153" mass="17209">MNEEINESIKGRYLSFFLGKEMYAAPIENIWEVNAMIEFTAVPQTPPFVKGVLNLRGKVIPVIDLCCKLNLAPTTFNRYTCIVVMQAHTRQIGVIIDSVDSVIEVAKDNIKSNHSFTEENEMKYISGMGNIEGKSLIILNIESILSDEELLIK</sequence>
<evidence type="ECO:0000313" key="2">
    <source>
        <dbReference type="EMBL" id="BBH52961.1"/>
    </source>
</evidence>
<accession>A0A4P2VJQ7</accession>
<dbReference type="Pfam" id="PF01584">
    <property type="entry name" value="CheW"/>
    <property type="match status" value="1"/>
</dbReference>
<dbReference type="InterPro" id="IPR002545">
    <property type="entry name" value="CheW-lke_dom"/>
</dbReference>
<dbReference type="GO" id="GO:0006935">
    <property type="term" value="P:chemotaxis"/>
    <property type="evidence" value="ECO:0007669"/>
    <property type="project" value="InterPro"/>
</dbReference>
<evidence type="ECO:0000313" key="3">
    <source>
        <dbReference type="Proteomes" id="UP000291236"/>
    </source>
</evidence>
<keyword evidence="3" id="KW-1185">Reference proteome</keyword>
<dbReference type="Proteomes" id="UP000291236">
    <property type="component" value="Chromosome"/>
</dbReference>
<organism evidence="2 3">
    <name type="scientific">Fluviispira sanaruensis</name>
    <dbReference type="NCBI Taxonomy" id="2493639"/>
    <lineage>
        <taxon>Bacteria</taxon>
        <taxon>Pseudomonadati</taxon>
        <taxon>Bdellovibrionota</taxon>
        <taxon>Oligoflexia</taxon>
        <taxon>Silvanigrellales</taxon>
        <taxon>Silvanigrellaceae</taxon>
        <taxon>Fluviispira</taxon>
    </lineage>
</organism>
<dbReference type="AlphaFoldDB" id="A0A4P2VJQ7"/>
<dbReference type="KEGG" id="sbf:JCM31447_14040"/>
<gene>
    <name evidence="2" type="ORF">JCM31447_14040</name>
</gene>
<dbReference type="RefSeq" id="WP_130607895.1">
    <property type="nucleotide sequence ID" value="NZ_AP019368.1"/>
</dbReference>
<dbReference type="EMBL" id="AP019368">
    <property type="protein sequence ID" value="BBH52961.1"/>
    <property type="molecule type" value="Genomic_DNA"/>
</dbReference>